<dbReference type="CDD" id="cd17502">
    <property type="entry name" value="MFS_Azr1_MDR_like"/>
    <property type="match status" value="1"/>
</dbReference>
<sequence>MQPSSESGVQRQLEAVSLPASLAAEHVSLRQTLATMSGLLLVLFLTTLDQTIVATALPRIGADLGGFATIPWITTGYLLASTVTIPIYGKLSDLMGRKPILLASIGLFLIGSALSGLAQSLPQLIAFRTLQGLGAGGLQPVVSAAVGDLFAPRERGKWMGITGGMYALGSIIGPLAGGWLTDRFAWRWIFLLNVPVGLAALLVLVMMMPRLKPPARTVSIDYAGVLLLALGTVPLLLAFSWAGNQYPWLSPQIIGLLSVGLLFLCLLMIYARYQEQREREPIVEPSLFAASWRVFGIASLVTFTLNMALLGSAYFIPLFAQGVIGISATSSGLITIPLALTAIGGAVLSGLLLSWTGRYLWLALGGALCALAGSLCLLGLSAASHWSDLLIAMLVLGFGMGTGQAIYTTIVQNALPQKLGQATAALAFFRQLGGTLSIAILGGVLAASYTPALQAALPAALRSHLPASASVIFTNPLVLLSSGNTLTRLKADLPSIGPQGAAAYQALVQAVRQALAASLHQAFLISFVLSALTLIAVCFLQELPLRSKGVPASGAGGGQMSETEPER</sequence>
<dbReference type="InterPro" id="IPR004638">
    <property type="entry name" value="EmrB-like"/>
</dbReference>
<feature type="transmembrane region" description="Helical" evidence="7">
    <location>
        <begin position="294"/>
        <end position="320"/>
    </location>
</feature>
<dbReference type="Gene3D" id="1.20.1720.10">
    <property type="entry name" value="Multidrug resistance protein D"/>
    <property type="match status" value="1"/>
</dbReference>
<evidence type="ECO:0000259" key="8">
    <source>
        <dbReference type="PROSITE" id="PS50850"/>
    </source>
</evidence>
<dbReference type="PROSITE" id="PS50850">
    <property type="entry name" value="MFS"/>
    <property type="match status" value="1"/>
</dbReference>
<evidence type="ECO:0000256" key="1">
    <source>
        <dbReference type="ARBA" id="ARBA00004651"/>
    </source>
</evidence>
<dbReference type="PRINTS" id="PR01036">
    <property type="entry name" value="TCRTETB"/>
</dbReference>
<feature type="transmembrane region" description="Helical" evidence="7">
    <location>
        <begin position="432"/>
        <end position="452"/>
    </location>
</feature>
<comment type="subcellular location">
    <subcellularLocation>
        <location evidence="1">Cell membrane</location>
        <topology evidence="1">Multi-pass membrane protein</topology>
    </subcellularLocation>
</comment>
<dbReference type="EMBL" id="AP019377">
    <property type="protein sequence ID" value="BBH94716.1"/>
    <property type="molecule type" value="Genomic_DNA"/>
</dbReference>
<feature type="transmembrane region" description="Helical" evidence="7">
    <location>
        <begin position="69"/>
        <end position="88"/>
    </location>
</feature>
<keyword evidence="4 7" id="KW-0812">Transmembrane</keyword>
<evidence type="ECO:0000256" key="2">
    <source>
        <dbReference type="ARBA" id="ARBA00022448"/>
    </source>
</evidence>
<gene>
    <name evidence="9" type="ORF">KTA_29150</name>
</gene>
<dbReference type="Pfam" id="PF07690">
    <property type="entry name" value="MFS_1"/>
    <property type="match status" value="1"/>
</dbReference>
<feature type="transmembrane region" description="Helical" evidence="7">
    <location>
        <begin position="389"/>
        <end position="411"/>
    </location>
</feature>
<dbReference type="PANTHER" id="PTHR23501">
    <property type="entry name" value="MAJOR FACILITATOR SUPERFAMILY"/>
    <property type="match status" value="1"/>
</dbReference>
<dbReference type="NCBIfam" id="TIGR00711">
    <property type="entry name" value="efflux_EmrB"/>
    <property type="match status" value="1"/>
</dbReference>
<feature type="transmembrane region" description="Helical" evidence="7">
    <location>
        <begin position="186"/>
        <end position="208"/>
    </location>
</feature>
<proteinExistence type="predicted"/>
<dbReference type="Gene3D" id="1.20.1250.20">
    <property type="entry name" value="MFS general substrate transporter like domains"/>
    <property type="match status" value="1"/>
</dbReference>
<feature type="transmembrane region" description="Helical" evidence="7">
    <location>
        <begin position="38"/>
        <end position="57"/>
    </location>
</feature>
<dbReference type="GO" id="GO:0005886">
    <property type="term" value="C:plasma membrane"/>
    <property type="evidence" value="ECO:0007669"/>
    <property type="project" value="UniProtKB-SubCell"/>
</dbReference>
<keyword evidence="3" id="KW-1003">Cell membrane</keyword>
<evidence type="ECO:0000256" key="4">
    <source>
        <dbReference type="ARBA" id="ARBA00022692"/>
    </source>
</evidence>
<dbReference type="PANTHER" id="PTHR23501:SF197">
    <property type="entry name" value="COMD"/>
    <property type="match status" value="1"/>
</dbReference>
<feature type="transmembrane region" description="Helical" evidence="7">
    <location>
        <begin position="100"/>
        <end position="118"/>
    </location>
</feature>
<accession>A0A455T4H5</accession>
<keyword evidence="2" id="KW-0813">Transport</keyword>
<evidence type="ECO:0000256" key="7">
    <source>
        <dbReference type="SAM" id="Phobius"/>
    </source>
</evidence>
<keyword evidence="5 7" id="KW-1133">Transmembrane helix</keyword>
<evidence type="ECO:0000256" key="6">
    <source>
        <dbReference type="ARBA" id="ARBA00023136"/>
    </source>
</evidence>
<feature type="domain" description="Major facilitator superfamily (MFS) profile" evidence="8">
    <location>
        <begin position="35"/>
        <end position="545"/>
    </location>
</feature>
<dbReference type="InterPro" id="IPR011701">
    <property type="entry name" value="MFS"/>
</dbReference>
<feature type="transmembrane region" description="Helical" evidence="7">
    <location>
        <begin position="360"/>
        <end position="383"/>
    </location>
</feature>
<organism evidence="9">
    <name type="scientific">Thermogemmatispora argillosa</name>
    <dbReference type="NCBI Taxonomy" id="2045280"/>
    <lineage>
        <taxon>Bacteria</taxon>
        <taxon>Bacillati</taxon>
        <taxon>Chloroflexota</taxon>
        <taxon>Ktedonobacteria</taxon>
        <taxon>Thermogemmatisporales</taxon>
        <taxon>Thermogemmatisporaceae</taxon>
        <taxon>Thermogemmatispora</taxon>
    </lineage>
</organism>
<dbReference type="AlphaFoldDB" id="A0A455T4H5"/>
<feature type="transmembrane region" description="Helical" evidence="7">
    <location>
        <begin position="332"/>
        <end position="353"/>
    </location>
</feature>
<keyword evidence="6 7" id="KW-0472">Membrane</keyword>
<evidence type="ECO:0000256" key="3">
    <source>
        <dbReference type="ARBA" id="ARBA00022475"/>
    </source>
</evidence>
<dbReference type="InterPro" id="IPR036259">
    <property type="entry name" value="MFS_trans_sf"/>
</dbReference>
<evidence type="ECO:0000313" key="9">
    <source>
        <dbReference type="EMBL" id="BBH94716.1"/>
    </source>
</evidence>
<feature type="transmembrane region" description="Helical" evidence="7">
    <location>
        <begin position="220"/>
        <end position="241"/>
    </location>
</feature>
<protein>
    <recommendedName>
        <fullName evidence="8">Major facilitator superfamily (MFS) profile domain-containing protein</fullName>
    </recommendedName>
</protein>
<dbReference type="InterPro" id="IPR020846">
    <property type="entry name" value="MFS_dom"/>
</dbReference>
<feature type="transmembrane region" description="Helical" evidence="7">
    <location>
        <begin position="158"/>
        <end position="180"/>
    </location>
</feature>
<reference evidence="9" key="1">
    <citation type="submission" date="2018-12" db="EMBL/GenBank/DDBJ databases">
        <title>Novel natural products biosynthetic potential of the class Ktedonobacteria.</title>
        <authorList>
            <person name="Zheng Y."/>
            <person name="Saitou A."/>
            <person name="Wang C.M."/>
            <person name="Toyoda A."/>
            <person name="Minakuchi Y."/>
            <person name="Sekiguchi Y."/>
            <person name="Ueda K."/>
            <person name="Takano H."/>
            <person name="Sakai Y."/>
            <person name="Yokota A."/>
            <person name="Yabe S."/>
        </authorList>
    </citation>
    <scope>NUCLEOTIDE SEQUENCE</scope>
    <source>
        <strain evidence="9">A3-2</strain>
    </source>
</reference>
<feature type="transmembrane region" description="Helical" evidence="7">
    <location>
        <begin position="522"/>
        <end position="540"/>
    </location>
</feature>
<dbReference type="SUPFAM" id="SSF103473">
    <property type="entry name" value="MFS general substrate transporter"/>
    <property type="match status" value="1"/>
</dbReference>
<name>A0A455T4H5_9CHLR</name>
<dbReference type="GO" id="GO:0022857">
    <property type="term" value="F:transmembrane transporter activity"/>
    <property type="evidence" value="ECO:0007669"/>
    <property type="project" value="InterPro"/>
</dbReference>
<evidence type="ECO:0000256" key="5">
    <source>
        <dbReference type="ARBA" id="ARBA00022989"/>
    </source>
</evidence>
<dbReference type="FunFam" id="1.20.1720.10:FF:000004">
    <property type="entry name" value="EmrB/QacA family drug resistance transporter"/>
    <property type="match status" value="1"/>
</dbReference>
<feature type="transmembrane region" description="Helical" evidence="7">
    <location>
        <begin position="253"/>
        <end position="273"/>
    </location>
</feature>